<evidence type="ECO:0000256" key="1">
    <source>
        <dbReference type="ARBA" id="ARBA00022723"/>
    </source>
</evidence>
<comment type="caution">
    <text evidence="6">The sequence shown here is derived from an EMBL/GenBank/DDBJ whole genome shotgun (WGS) entry which is preliminary data.</text>
</comment>
<evidence type="ECO:0000256" key="2">
    <source>
        <dbReference type="ARBA" id="ARBA00023004"/>
    </source>
</evidence>
<dbReference type="EMBL" id="WTPX01000019">
    <property type="protein sequence ID" value="NNJ24893.1"/>
    <property type="molecule type" value="Genomic_DNA"/>
</dbReference>
<organism evidence="6 7">
    <name type="scientific">Alienimonas chondri</name>
    <dbReference type="NCBI Taxonomy" id="2681879"/>
    <lineage>
        <taxon>Bacteria</taxon>
        <taxon>Pseudomonadati</taxon>
        <taxon>Planctomycetota</taxon>
        <taxon>Planctomycetia</taxon>
        <taxon>Planctomycetales</taxon>
        <taxon>Planctomycetaceae</taxon>
        <taxon>Alienimonas</taxon>
    </lineage>
</organism>
<name>A0ABX1VC26_9PLAN</name>
<keyword evidence="4" id="KW-0732">Signal</keyword>
<evidence type="ECO:0000313" key="7">
    <source>
        <dbReference type="Proteomes" id="UP000609651"/>
    </source>
</evidence>
<gene>
    <name evidence="6" type="ORF">LzC2_09550</name>
</gene>
<evidence type="ECO:0000313" key="6">
    <source>
        <dbReference type="EMBL" id="NNJ24893.1"/>
    </source>
</evidence>
<feature type="signal peptide" evidence="4">
    <location>
        <begin position="1"/>
        <end position="19"/>
    </location>
</feature>
<feature type="chain" id="PRO_5047150936" description="Cytochrome c domain-containing protein" evidence="4">
    <location>
        <begin position="20"/>
        <end position="714"/>
    </location>
</feature>
<reference evidence="6 7" key="1">
    <citation type="journal article" date="2020" name="Syst. Appl. Microbiol.">
        <title>Alienimonas chondri sp. nov., a novel planctomycete isolated from the biofilm of the red alga Chondrus crispus.</title>
        <authorList>
            <person name="Vitorino I."/>
            <person name="Albuquerque L."/>
            <person name="Wiegand S."/>
            <person name="Kallscheuer N."/>
            <person name="da Costa M.S."/>
            <person name="Lobo-da-Cunha A."/>
            <person name="Jogler C."/>
            <person name="Lage O.M."/>
        </authorList>
    </citation>
    <scope>NUCLEOTIDE SEQUENCE [LARGE SCALE GENOMIC DNA]</scope>
    <source>
        <strain evidence="6 7">LzC2</strain>
    </source>
</reference>
<dbReference type="InterPro" id="IPR011444">
    <property type="entry name" value="DUF1549"/>
</dbReference>
<dbReference type="InterPro" id="IPR009056">
    <property type="entry name" value="Cyt_c-like_dom"/>
</dbReference>
<dbReference type="Pfam" id="PF07587">
    <property type="entry name" value="PSD1"/>
    <property type="match status" value="1"/>
</dbReference>
<evidence type="ECO:0000256" key="3">
    <source>
        <dbReference type="PROSITE-ProRule" id="PRU00433"/>
    </source>
</evidence>
<keyword evidence="3" id="KW-0349">Heme</keyword>
<dbReference type="Pfam" id="PF07583">
    <property type="entry name" value="PSCyt2"/>
    <property type="match status" value="1"/>
</dbReference>
<evidence type="ECO:0000256" key="4">
    <source>
        <dbReference type="SAM" id="SignalP"/>
    </source>
</evidence>
<evidence type="ECO:0000259" key="5">
    <source>
        <dbReference type="PROSITE" id="PS51007"/>
    </source>
</evidence>
<dbReference type="Proteomes" id="UP000609651">
    <property type="component" value="Unassembled WGS sequence"/>
</dbReference>
<feature type="domain" description="Cytochrome c" evidence="5">
    <location>
        <begin position="371"/>
        <end position="524"/>
    </location>
</feature>
<dbReference type="InterPro" id="IPR022655">
    <property type="entry name" value="DUF1553"/>
</dbReference>
<dbReference type="PROSITE" id="PS51007">
    <property type="entry name" value="CYTC"/>
    <property type="match status" value="1"/>
</dbReference>
<sequence>MLPLLALLILAAAADPAGASEPGIAVDFDTDVLPILTRSGCNAGACHGAAAGRGGFSLSLYGGDPAADYAAIARELKGRRVNPGRPNDSLLLLKSTESIGHGGGPVLEFDGQAHRLLRRWIAAGAVRSPSRSLIGLTVTPERRTVPVNQATPLRALAQYDDGTERDVTRWTSFTAEDPAVVRVEADADPAAPTAAALRPGRHVVVARHRDRVHAVELIAPRVGAAPDLSAVGRANFIDDHVLAALADLHLPASPPAGDAAFLRRVTLGLTGRLPTPAIAETFLADRDPDKRAKRVDALLASEAFVQYWTHQLAELLRVRPREPGGADAQAYHEWLADRLREGAGLDSIVRAALRATGDARENGPPNFHRVGGDPRGRAEFVSEALMGVRLRCANCHNHPLDRWTQDDFHGLAASLARFKAGSVVRPDPGAEVLHPGTGEPARPKLPGGAYLAAGDDGPEALADWLVSPENPYLAEAFVNRLWKALIGRGLVEPADDFRATNPATHPALLKELANDFVAHGYDLRHTLRTIALSAAYARSAAALPGNAADDRFLSHFPRTPLPPAALADAVTDVLGVGERYGDAPPGTRAVELADATAASLTLDLLGRCGREESCESTATPDGLRKGLHLFNGPWLNARITAPNGRLRTLLAAGTSPEKIVERFYLVALTRKPTASEAAHWTAELAGISDEAARTTFLEDFVWGLLTCDEFVTNH</sequence>
<dbReference type="PANTHER" id="PTHR35889">
    <property type="entry name" value="CYCLOINULO-OLIGOSACCHARIDE FRUCTANOTRANSFERASE-RELATED"/>
    <property type="match status" value="1"/>
</dbReference>
<proteinExistence type="predicted"/>
<accession>A0ABX1VC26</accession>
<keyword evidence="1 3" id="KW-0479">Metal-binding</keyword>
<keyword evidence="7" id="KW-1185">Reference proteome</keyword>
<protein>
    <recommendedName>
        <fullName evidence="5">Cytochrome c domain-containing protein</fullName>
    </recommendedName>
</protein>
<dbReference type="PANTHER" id="PTHR35889:SF3">
    <property type="entry name" value="F-BOX DOMAIN-CONTAINING PROTEIN"/>
    <property type="match status" value="1"/>
</dbReference>
<dbReference type="Gene3D" id="2.60.40.1080">
    <property type="match status" value="1"/>
</dbReference>
<keyword evidence="2 3" id="KW-0408">Iron</keyword>